<keyword evidence="2" id="KW-0808">Transferase</keyword>
<dbReference type="EMBL" id="CACVAV010000165">
    <property type="protein sequence ID" value="CAA6810394.1"/>
    <property type="molecule type" value="Genomic_DNA"/>
</dbReference>
<reference evidence="2" key="1">
    <citation type="submission" date="2020-01" db="EMBL/GenBank/DDBJ databases">
        <authorList>
            <person name="Meier V. D."/>
            <person name="Meier V D."/>
        </authorList>
    </citation>
    <scope>NUCLEOTIDE SEQUENCE</scope>
    <source>
        <strain evidence="2">HLG_WM_MAG_08</strain>
    </source>
</reference>
<protein>
    <submittedName>
        <fullName evidence="2">Ribosomal-protein-S18p-alanine acetyltransferase (EC)</fullName>
        <ecNumber evidence="2">2.3.1.-</ecNumber>
    </submittedName>
</protein>
<dbReference type="InterPro" id="IPR000182">
    <property type="entry name" value="GNAT_dom"/>
</dbReference>
<accession>A0A6S6SWC1</accession>
<dbReference type="InterPro" id="IPR016181">
    <property type="entry name" value="Acyl_CoA_acyltransferase"/>
</dbReference>
<dbReference type="Gene3D" id="3.40.630.30">
    <property type="match status" value="1"/>
</dbReference>
<evidence type="ECO:0000259" key="1">
    <source>
        <dbReference type="PROSITE" id="PS51186"/>
    </source>
</evidence>
<gene>
    <name evidence="2" type="ORF">HELGO_WM36738</name>
</gene>
<dbReference type="EC" id="2.3.1.-" evidence="2"/>
<feature type="domain" description="N-acetyltransferase" evidence="1">
    <location>
        <begin position="1"/>
        <end position="46"/>
    </location>
</feature>
<keyword evidence="2" id="KW-0012">Acyltransferase</keyword>
<organism evidence="2">
    <name type="scientific">uncultured Thiotrichaceae bacterium</name>
    <dbReference type="NCBI Taxonomy" id="298394"/>
    <lineage>
        <taxon>Bacteria</taxon>
        <taxon>Pseudomonadati</taxon>
        <taxon>Pseudomonadota</taxon>
        <taxon>Gammaproteobacteria</taxon>
        <taxon>Thiotrichales</taxon>
        <taxon>Thiotrichaceae</taxon>
        <taxon>environmental samples</taxon>
    </lineage>
</organism>
<name>A0A6S6SWC1_9GAMM</name>
<dbReference type="SUPFAM" id="SSF55729">
    <property type="entry name" value="Acyl-CoA N-acyltransferases (Nat)"/>
    <property type="match status" value="1"/>
</dbReference>
<proteinExistence type="predicted"/>
<dbReference type="GO" id="GO:0016747">
    <property type="term" value="F:acyltransferase activity, transferring groups other than amino-acyl groups"/>
    <property type="evidence" value="ECO:0007669"/>
    <property type="project" value="InterPro"/>
</dbReference>
<dbReference type="PROSITE" id="PS51186">
    <property type="entry name" value="GNAT"/>
    <property type="match status" value="1"/>
</dbReference>
<sequence length="47" mass="5445">MEVRPSNESAIRLYQNHGFNEVGLRKDYYPAKKGREHAVVMAKVLLE</sequence>
<dbReference type="AlphaFoldDB" id="A0A6S6SWC1"/>
<evidence type="ECO:0000313" key="2">
    <source>
        <dbReference type="EMBL" id="CAA6810394.1"/>
    </source>
</evidence>